<keyword evidence="9" id="KW-0560">Oxidoreductase</keyword>
<evidence type="ECO:0000256" key="9">
    <source>
        <dbReference type="HAMAP-Rule" id="MF_02244"/>
    </source>
</evidence>
<dbReference type="EMBL" id="CP072384">
    <property type="protein sequence ID" value="QUC09372.1"/>
    <property type="molecule type" value="Genomic_DNA"/>
</dbReference>
<proteinExistence type="inferred from homology"/>
<feature type="active site" evidence="9">
    <location>
        <position position="137"/>
    </location>
</feature>
<dbReference type="InterPro" id="IPR011008">
    <property type="entry name" value="Dimeric_a/b-barrel"/>
</dbReference>
<keyword evidence="2 9" id="KW-0349">Heme</keyword>
<dbReference type="PANTHER" id="PTHR36843:SF1">
    <property type="entry name" value="COPROHEME DECARBOXYLASE"/>
    <property type="match status" value="1"/>
</dbReference>
<comment type="catalytic activity">
    <reaction evidence="9">
        <text>harderoheme III + H2O2 + H(+) = heme b + CO2 + 2 H2O</text>
        <dbReference type="Rhea" id="RHEA:57944"/>
        <dbReference type="ChEBI" id="CHEBI:15377"/>
        <dbReference type="ChEBI" id="CHEBI:15378"/>
        <dbReference type="ChEBI" id="CHEBI:16240"/>
        <dbReference type="ChEBI" id="CHEBI:16526"/>
        <dbReference type="ChEBI" id="CHEBI:60344"/>
        <dbReference type="ChEBI" id="CHEBI:142463"/>
    </reaction>
</comment>
<evidence type="ECO:0000313" key="10">
    <source>
        <dbReference type="EMBL" id="QUC09372.1"/>
    </source>
</evidence>
<evidence type="ECO:0000256" key="1">
    <source>
        <dbReference type="ARBA" id="ARBA00014413"/>
    </source>
</evidence>
<dbReference type="EC" id="1.3.98.5" evidence="8 9"/>
<organism evidence="10 11">
    <name type="scientific">Arachnia rubra</name>
    <dbReference type="NCBI Taxonomy" id="1547448"/>
    <lineage>
        <taxon>Bacteria</taxon>
        <taxon>Bacillati</taxon>
        <taxon>Actinomycetota</taxon>
        <taxon>Actinomycetes</taxon>
        <taxon>Propionibacteriales</taxon>
        <taxon>Propionibacteriaceae</taxon>
        <taxon>Arachnia</taxon>
    </lineage>
</organism>
<reference evidence="10 11" key="1">
    <citation type="submission" date="2021-03" db="EMBL/GenBank/DDBJ databases">
        <title>Human Oral Microbial Genomes.</title>
        <authorList>
            <person name="Johnston C.D."/>
            <person name="Chen T."/>
            <person name="Dewhirst F.E."/>
        </authorList>
    </citation>
    <scope>NUCLEOTIDE SEQUENCE [LARGE SCALE GENOMIC DNA]</scope>
    <source>
        <strain evidence="10 11">DSMZ 100122</strain>
    </source>
</reference>
<comment type="catalytic activity">
    <reaction evidence="9">
        <text>Fe-coproporphyrin III + H2O2 + H(+) = harderoheme III + CO2 + 2 H2O</text>
        <dbReference type="Rhea" id="RHEA:57940"/>
        <dbReference type="ChEBI" id="CHEBI:15377"/>
        <dbReference type="ChEBI" id="CHEBI:15378"/>
        <dbReference type="ChEBI" id="CHEBI:16240"/>
        <dbReference type="ChEBI" id="CHEBI:16526"/>
        <dbReference type="ChEBI" id="CHEBI:68438"/>
        <dbReference type="ChEBI" id="CHEBI:142463"/>
    </reaction>
</comment>
<comment type="pathway">
    <text evidence="9">Porphyrin-containing compound metabolism; protoheme biosynthesis.</text>
</comment>
<keyword evidence="9" id="KW-0350">Heme biosynthesis</keyword>
<dbReference type="InterPro" id="IPR010644">
    <property type="entry name" value="ChdC/CLD"/>
</dbReference>
<comment type="function">
    <text evidence="9">Involved in coproporphyrin-dependent heme b biosynthesis. Catalyzes the decarboxylation of Fe-coproporphyrin III (coproheme) to heme b (protoheme IX), the last step of the pathway. The reaction occurs in a stepwise manner with a three-propionate intermediate.</text>
</comment>
<dbReference type="RefSeq" id="WP_212326846.1">
    <property type="nucleotide sequence ID" value="NZ_AP024463.1"/>
</dbReference>
<keyword evidence="3 9" id="KW-0479">Metal-binding</keyword>
<dbReference type="HAMAP" id="MF_02244">
    <property type="entry name" value="Coproheme_decarbox_2"/>
    <property type="match status" value="1"/>
</dbReference>
<feature type="binding site" description="axial binding residue" evidence="9">
    <location>
        <position position="160"/>
    </location>
    <ligand>
        <name>Fe-coproporphyrin III</name>
        <dbReference type="ChEBI" id="CHEBI:68438"/>
    </ligand>
    <ligandPart>
        <name>Fe</name>
        <dbReference type="ChEBI" id="CHEBI:18248"/>
    </ligandPart>
</feature>
<dbReference type="PANTHER" id="PTHR36843">
    <property type="entry name" value="HEME-DEPENDENT PEROXIDASE YWFI-RELATED"/>
    <property type="match status" value="1"/>
</dbReference>
<name>A0ABX7Y989_9ACTN</name>
<protein>
    <recommendedName>
        <fullName evidence="1 9">Coproheme decarboxylase</fullName>
        <ecNumber evidence="8 9">1.3.98.5</ecNumber>
    </recommendedName>
    <alternativeName>
        <fullName evidence="5 9">Coproheme III oxidative decarboxylase</fullName>
    </alternativeName>
    <alternativeName>
        <fullName evidence="6 9">Hydrogen peroxide-dependent heme synthase</fullName>
    </alternativeName>
</protein>
<dbReference type="Gene3D" id="3.30.70.1030">
    <property type="entry name" value="Apc35880, domain 1"/>
    <property type="match status" value="2"/>
</dbReference>
<gene>
    <name evidence="9" type="primary">chdC</name>
    <name evidence="10" type="ORF">J5A65_06590</name>
</gene>
<keyword evidence="4 9" id="KW-0408">Iron</keyword>
<evidence type="ECO:0000256" key="3">
    <source>
        <dbReference type="ARBA" id="ARBA00022723"/>
    </source>
</evidence>
<evidence type="ECO:0000256" key="7">
    <source>
        <dbReference type="ARBA" id="ARBA00049896"/>
    </source>
</evidence>
<evidence type="ECO:0000256" key="5">
    <source>
        <dbReference type="ARBA" id="ARBA00029882"/>
    </source>
</evidence>
<comment type="similarity">
    <text evidence="9">Belongs to the ChdC family. Type 2 subfamily.</text>
</comment>
<comment type="catalytic activity">
    <reaction evidence="7">
        <text>Fe-coproporphyrin III + 2 H2O2 + 2 H(+) = heme b + 2 CO2 + 4 H2O</text>
        <dbReference type="Rhea" id="RHEA:56516"/>
        <dbReference type="ChEBI" id="CHEBI:15377"/>
        <dbReference type="ChEBI" id="CHEBI:15378"/>
        <dbReference type="ChEBI" id="CHEBI:16240"/>
        <dbReference type="ChEBI" id="CHEBI:16526"/>
        <dbReference type="ChEBI" id="CHEBI:60344"/>
        <dbReference type="ChEBI" id="CHEBI:68438"/>
        <dbReference type="EC" id="1.3.98.5"/>
    </reaction>
    <physiologicalReaction direction="left-to-right" evidence="7">
        <dbReference type="Rhea" id="RHEA:56517"/>
    </physiologicalReaction>
</comment>
<accession>A0ABX7Y989</accession>
<evidence type="ECO:0000313" key="11">
    <source>
        <dbReference type="Proteomes" id="UP000678513"/>
    </source>
</evidence>
<evidence type="ECO:0000256" key="6">
    <source>
        <dbReference type="ARBA" id="ARBA00030236"/>
    </source>
</evidence>
<dbReference type="NCBIfam" id="NF042928">
    <property type="entry name" value="HemQ_actino"/>
    <property type="match status" value="1"/>
</dbReference>
<keyword evidence="11" id="KW-1185">Reference proteome</keyword>
<evidence type="ECO:0000256" key="4">
    <source>
        <dbReference type="ARBA" id="ARBA00023004"/>
    </source>
</evidence>
<dbReference type="SUPFAM" id="SSF54909">
    <property type="entry name" value="Dimeric alpha+beta barrel"/>
    <property type="match status" value="1"/>
</dbReference>
<evidence type="ECO:0000256" key="8">
    <source>
        <dbReference type="ARBA" id="ARBA00050019"/>
    </source>
</evidence>
<evidence type="ECO:0000256" key="2">
    <source>
        <dbReference type="ARBA" id="ARBA00022617"/>
    </source>
</evidence>
<dbReference type="Pfam" id="PF06778">
    <property type="entry name" value="Chlor_dismutase"/>
    <property type="match status" value="1"/>
</dbReference>
<sequence length="237" mass="27128">MSHPHQAHTDPRDHLLSPEEVHASPHYVMYSVFRTAVPLTSPDTEAAEEAVLETGVTIRGWYDIGGFRADADLMLWALAEDARPLQAAYHALRRSELGQSLDPVWSCIGVHRPAEFNRGHTPACFSGVAPRPWACVYPFVRSYDWYCMEDERRSRMLAEHGRMGREYPDVPGSTTSAFALNDYEWLLAFEADELHRLTDAMRHQRGSEARLHVREEIPFFTGPRIDLKEWAARQPQE</sequence>
<dbReference type="Proteomes" id="UP000678513">
    <property type="component" value="Chromosome"/>
</dbReference>
<comment type="cofactor">
    <cofactor evidence="9">
        <name>Fe-coproporphyrin III</name>
        <dbReference type="ChEBI" id="CHEBI:68438"/>
    </cofactor>
    <text evidence="9">Fe-coproporphyrin III acts as both substrate and redox cofactor.</text>
</comment>